<evidence type="ECO:0000313" key="2">
    <source>
        <dbReference type="EnsemblMetazoa" id="GAUT000914-PA"/>
    </source>
</evidence>
<feature type="transmembrane region" description="Helical" evidence="1">
    <location>
        <begin position="52"/>
        <end position="73"/>
    </location>
</feature>
<protein>
    <submittedName>
        <fullName evidence="2">Uncharacterized protein</fullName>
    </submittedName>
</protein>
<dbReference type="VEuPathDB" id="VectorBase:GAUT000914"/>
<evidence type="ECO:0000256" key="1">
    <source>
        <dbReference type="SAM" id="Phobius"/>
    </source>
</evidence>
<dbReference type="AlphaFoldDB" id="A0A1A9UDI3"/>
<sequence length="180" mass="21392">MPNEMFIGFNKIDGDVPIAISSDFASWFSASSECRIHGGSHDSRLEYRLYNLLLYILSYIFTNWFPFDIVFLANFGQELNFYDILKGVTLTVPLLLFDVKPNEQLYLNFRIYRERKWENRFHASFAQMCLLCDLYTNFKFFKQKHKTPNLLHLVHTDRKLSFYDISNAPPVEDNFRNKQC</sequence>
<keyword evidence="1" id="KW-0812">Transmembrane</keyword>
<name>A0A1A9UDI3_GLOAU</name>
<dbReference type="EnsemblMetazoa" id="GAUT000914-RA">
    <property type="protein sequence ID" value="GAUT000914-PA"/>
    <property type="gene ID" value="GAUT000914"/>
</dbReference>
<reference evidence="2" key="1">
    <citation type="submission" date="2020-05" db="UniProtKB">
        <authorList>
            <consortium name="EnsemblMetazoa"/>
        </authorList>
    </citation>
    <scope>IDENTIFICATION</scope>
    <source>
        <strain evidence="2">TTRI</strain>
    </source>
</reference>
<accession>A0A1A9UDI3</accession>
<evidence type="ECO:0000313" key="3">
    <source>
        <dbReference type="Proteomes" id="UP000078200"/>
    </source>
</evidence>
<keyword evidence="1" id="KW-0472">Membrane</keyword>
<organism evidence="2 3">
    <name type="scientific">Glossina austeni</name>
    <name type="common">Savannah tsetse fly</name>
    <dbReference type="NCBI Taxonomy" id="7395"/>
    <lineage>
        <taxon>Eukaryota</taxon>
        <taxon>Metazoa</taxon>
        <taxon>Ecdysozoa</taxon>
        <taxon>Arthropoda</taxon>
        <taxon>Hexapoda</taxon>
        <taxon>Insecta</taxon>
        <taxon>Pterygota</taxon>
        <taxon>Neoptera</taxon>
        <taxon>Endopterygota</taxon>
        <taxon>Diptera</taxon>
        <taxon>Brachycera</taxon>
        <taxon>Muscomorpha</taxon>
        <taxon>Hippoboscoidea</taxon>
        <taxon>Glossinidae</taxon>
        <taxon>Glossina</taxon>
    </lineage>
</organism>
<keyword evidence="1" id="KW-1133">Transmembrane helix</keyword>
<keyword evidence="3" id="KW-1185">Reference proteome</keyword>
<proteinExistence type="predicted"/>
<dbReference type="Proteomes" id="UP000078200">
    <property type="component" value="Unassembled WGS sequence"/>
</dbReference>